<dbReference type="SUPFAM" id="SSF88659">
    <property type="entry name" value="Sigma3 and sigma4 domains of RNA polymerase sigma factors"/>
    <property type="match status" value="1"/>
</dbReference>
<accession>A9GGB3</accession>
<feature type="compositionally biased region" description="Basic and acidic residues" evidence="6">
    <location>
        <begin position="168"/>
        <end position="183"/>
    </location>
</feature>
<dbReference type="PANTHER" id="PTHR43133">
    <property type="entry name" value="RNA POLYMERASE ECF-TYPE SIGMA FACTO"/>
    <property type="match status" value="1"/>
</dbReference>
<dbReference type="RefSeq" id="WP_012238758.1">
    <property type="nucleotide sequence ID" value="NC_010162.1"/>
</dbReference>
<dbReference type="EMBL" id="AM746676">
    <property type="protein sequence ID" value="CAN96304.1"/>
    <property type="molecule type" value="Genomic_DNA"/>
</dbReference>
<dbReference type="BioCyc" id="SCEL448385:SCE_RS31550-MONOMER"/>
<dbReference type="InterPro" id="IPR014284">
    <property type="entry name" value="RNA_pol_sigma-70_dom"/>
</dbReference>
<keyword evidence="2" id="KW-0805">Transcription regulation</keyword>
<dbReference type="InterPro" id="IPR039425">
    <property type="entry name" value="RNA_pol_sigma-70-like"/>
</dbReference>
<dbReference type="Gene3D" id="1.10.1740.10">
    <property type="match status" value="1"/>
</dbReference>
<comment type="similarity">
    <text evidence="1">Belongs to the sigma-70 factor family. ECF subfamily.</text>
</comment>
<keyword evidence="5" id="KW-0804">Transcription</keyword>
<keyword evidence="3" id="KW-0731">Sigma factor</keyword>
<keyword evidence="9" id="KW-1185">Reference proteome</keyword>
<dbReference type="GO" id="GO:0016987">
    <property type="term" value="F:sigma factor activity"/>
    <property type="evidence" value="ECO:0007669"/>
    <property type="project" value="UniProtKB-KW"/>
</dbReference>
<reference evidence="8 9" key="1">
    <citation type="journal article" date="2007" name="Nat. Biotechnol.">
        <title>Complete genome sequence of the myxobacterium Sorangium cellulosum.</title>
        <authorList>
            <person name="Schneiker S."/>
            <person name="Perlova O."/>
            <person name="Kaiser O."/>
            <person name="Gerth K."/>
            <person name="Alici A."/>
            <person name="Altmeyer M.O."/>
            <person name="Bartels D."/>
            <person name="Bekel T."/>
            <person name="Beyer S."/>
            <person name="Bode E."/>
            <person name="Bode H.B."/>
            <person name="Bolten C.J."/>
            <person name="Choudhuri J.V."/>
            <person name="Doss S."/>
            <person name="Elnakady Y.A."/>
            <person name="Frank B."/>
            <person name="Gaigalat L."/>
            <person name="Goesmann A."/>
            <person name="Groeger C."/>
            <person name="Gross F."/>
            <person name="Jelsbak L."/>
            <person name="Jelsbak L."/>
            <person name="Kalinowski J."/>
            <person name="Kegler C."/>
            <person name="Knauber T."/>
            <person name="Konietzny S."/>
            <person name="Kopp M."/>
            <person name="Krause L."/>
            <person name="Krug D."/>
            <person name="Linke B."/>
            <person name="Mahmud T."/>
            <person name="Martinez-Arias R."/>
            <person name="McHardy A.C."/>
            <person name="Merai M."/>
            <person name="Meyer F."/>
            <person name="Mormann S."/>
            <person name="Munoz-Dorado J."/>
            <person name="Perez J."/>
            <person name="Pradella S."/>
            <person name="Rachid S."/>
            <person name="Raddatz G."/>
            <person name="Rosenau F."/>
            <person name="Rueckert C."/>
            <person name="Sasse F."/>
            <person name="Scharfe M."/>
            <person name="Schuster S.C."/>
            <person name="Suen G."/>
            <person name="Treuner-Lange A."/>
            <person name="Velicer G.J."/>
            <person name="Vorholter F.-J."/>
            <person name="Weissman K.J."/>
            <person name="Welch R.D."/>
            <person name="Wenzel S.C."/>
            <person name="Whitworth D.E."/>
            <person name="Wilhelm S."/>
            <person name="Wittmann C."/>
            <person name="Bloecker H."/>
            <person name="Puehler A."/>
            <person name="Mueller R."/>
        </authorList>
    </citation>
    <scope>NUCLEOTIDE SEQUENCE [LARGE SCALE GENOMIC DNA]</scope>
    <source>
        <strain evidence="9">So ce56</strain>
    </source>
</reference>
<dbReference type="Pfam" id="PF04542">
    <property type="entry name" value="Sigma70_r2"/>
    <property type="match status" value="1"/>
</dbReference>
<evidence type="ECO:0000259" key="7">
    <source>
        <dbReference type="Pfam" id="PF04542"/>
    </source>
</evidence>
<dbReference type="HOGENOM" id="CLU_120022_0_0_7"/>
<evidence type="ECO:0000256" key="4">
    <source>
        <dbReference type="ARBA" id="ARBA00023125"/>
    </source>
</evidence>
<gene>
    <name evidence="8" type="ordered locus">sce6138</name>
</gene>
<dbReference type="GO" id="GO:0006352">
    <property type="term" value="P:DNA-templated transcription initiation"/>
    <property type="evidence" value="ECO:0007669"/>
    <property type="project" value="InterPro"/>
</dbReference>
<feature type="region of interest" description="Disordered" evidence="6">
    <location>
        <begin position="164"/>
        <end position="189"/>
    </location>
</feature>
<dbReference type="InterPro" id="IPR013324">
    <property type="entry name" value="RNA_pol_sigma_r3/r4-like"/>
</dbReference>
<dbReference type="AlphaFoldDB" id="A9GGB3"/>
<dbReference type="NCBIfam" id="TIGR02937">
    <property type="entry name" value="sigma70-ECF"/>
    <property type="match status" value="1"/>
</dbReference>
<dbReference type="GO" id="GO:0003677">
    <property type="term" value="F:DNA binding"/>
    <property type="evidence" value="ECO:0007669"/>
    <property type="project" value="UniProtKB-KW"/>
</dbReference>
<dbReference type="PANTHER" id="PTHR43133:SF8">
    <property type="entry name" value="RNA POLYMERASE SIGMA FACTOR HI_1459-RELATED"/>
    <property type="match status" value="1"/>
</dbReference>
<keyword evidence="4" id="KW-0238">DNA-binding</keyword>
<name>A9GGB3_SORC5</name>
<evidence type="ECO:0000256" key="3">
    <source>
        <dbReference type="ARBA" id="ARBA00023082"/>
    </source>
</evidence>
<dbReference type="eggNOG" id="COG1595">
    <property type="taxonomic scope" value="Bacteria"/>
</dbReference>
<protein>
    <recommendedName>
        <fullName evidence="7">RNA polymerase sigma-70 region 2 domain-containing protein</fullName>
    </recommendedName>
</protein>
<dbReference type="Gene3D" id="1.10.10.10">
    <property type="entry name" value="Winged helix-like DNA-binding domain superfamily/Winged helix DNA-binding domain"/>
    <property type="match status" value="1"/>
</dbReference>
<evidence type="ECO:0000256" key="2">
    <source>
        <dbReference type="ARBA" id="ARBA00023015"/>
    </source>
</evidence>
<dbReference type="InterPro" id="IPR036388">
    <property type="entry name" value="WH-like_DNA-bd_sf"/>
</dbReference>
<dbReference type="InterPro" id="IPR007627">
    <property type="entry name" value="RNA_pol_sigma70_r2"/>
</dbReference>
<evidence type="ECO:0000256" key="5">
    <source>
        <dbReference type="ARBA" id="ARBA00023163"/>
    </source>
</evidence>
<dbReference type="KEGG" id="scl:sce6138"/>
<dbReference type="OrthoDB" id="5505567at2"/>
<evidence type="ECO:0000256" key="6">
    <source>
        <dbReference type="SAM" id="MobiDB-lite"/>
    </source>
</evidence>
<evidence type="ECO:0000256" key="1">
    <source>
        <dbReference type="ARBA" id="ARBA00010641"/>
    </source>
</evidence>
<evidence type="ECO:0000313" key="9">
    <source>
        <dbReference type="Proteomes" id="UP000002139"/>
    </source>
</evidence>
<proteinExistence type="inferred from homology"/>
<dbReference type="Proteomes" id="UP000002139">
    <property type="component" value="Chromosome"/>
</dbReference>
<dbReference type="SUPFAM" id="SSF88946">
    <property type="entry name" value="Sigma2 domain of RNA polymerase sigma factors"/>
    <property type="match status" value="1"/>
</dbReference>
<feature type="domain" description="RNA polymerase sigma-70 region 2" evidence="7">
    <location>
        <begin position="24"/>
        <end position="85"/>
    </location>
</feature>
<dbReference type="STRING" id="448385.sce6138"/>
<evidence type="ECO:0000313" key="8">
    <source>
        <dbReference type="EMBL" id="CAN96304.1"/>
    </source>
</evidence>
<sequence>MGRPSDEDERAAAYARLFCPALVRAVPRWLARLGVPLWHRADVAGQVWLNAWESWPRFDPKRGRPERWLNAIAVHVAAHYHERLQHRREELVDLIDVPDPAPDAFAAMESHSIRTGTIDAVNELDPQLRFVLMAHDLDGIPMGQVAEDAGLPLSTLYKRRTKALGALRDGRSPRARHEPQRDPRGRRRG</sequence>
<organism evidence="8 9">
    <name type="scientific">Sorangium cellulosum (strain So ce56)</name>
    <name type="common">Polyangium cellulosum (strain So ce56)</name>
    <dbReference type="NCBI Taxonomy" id="448385"/>
    <lineage>
        <taxon>Bacteria</taxon>
        <taxon>Pseudomonadati</taxon>
        <taxon>Myxococcota</taxon>
        <taxon>Polyangia</taxon>
        <taxon>Polyangiales</taxon>
        <taxon>Polyangiaceae</taxon>
        <taxon>Sorangium</taxon>
    </lineage>
</organism>
<dbReference type="InterPro" id="IPR013325">
    <property type="entry name" value="RNA_pol_sigma_r2"/>
</dbReference>